<evidence type="ECO:0000313" key="2">
    <source>
        <dbReference type="EMBL" id="BAE52196.1"/>
    </source>
</evidence>
<evidence type="ECO:0000313" key="3">
    <source>
        <dbReference type="Proteomes" id="UP000007058"/>
    </source>
</evidence>
<dbReference type="InterPro" id="IPR000182">
    <property type="entry name" value="GNAT_dom"/>
</dbReference>
<dbReference type="PROSITE" id="PS51186">
    <property type="entry name" value="GNAT"/>
    <property type="match status" value="1"/>
</dbReference>
<dbReference type="RefSeq" id="WP_011385752.1">
    <property type="nucleotide sequence ID" value="NC_007626.1"/>
</dbReference>
<organism evidence="2 3">
    <name type="scientific">Paramagnetospirillum magneticum (strain ATCC 700264 / AMB-1)</name>
    <name type="common">Magnetospirillum magneticum</name>
    <dbReference type="NCBI Taxonomy" id="342108"/>
    <lineage>
        <taxon>Bacteria</taxon>
        <taxon>Pseudomonadati</taxon>
        <taxon>Pseudomonadota</taxon>
        <taxon>Alphaproteobacteria</taxon>
        <taxon>Rhodospirillales</taxon>
        <taxon>Magnetospirillaceae</taxon>
        <taxon>Paramagnetospirillum</taxon>
    </lineage>
</organism>
<dbReference type="EMBL" id="AP007255">
    <property type="protein sequence ID" value="BAE52196.1"/>
    <property type="molecule type" value="Genomic_DNA"/>
</dbReference>
<dbReference type="Pfam" id="PF00583">
    <property type="entry name" value="Acetyltransf_1"/>
    <property type="match status" value="1"/>
</dbReference>
<sequence>MANPQARQSERKCTVRLAKATDIPQVIAIDTENTGLSKAEYWEDLLERYNSRSTDVDDDTQPKSVKRYRFFLVACDGEAVLGFIIGEVRAWEFGSPPCGWIFAIGVRNNTRQGGVGHVLLEALNDRFRKAGVSKVRTMLARDDTLIMSFFRSQGMMAGPFIQFEKDL</sequence>
<dbReference type="HOGENOM" id="CLU_127721_0_0_5"/>
<proteinExistence type="predicted"/>
<reference evidence="2 3" key="1">
    <citation type="journal article" date="2005" name="DNA Res.">
        <title>Complete genome sequence of the facultative anaerobic magnetotactic bacterium Magnetospirillum sp. strain AMB-1.</title>
        <authorList>
            <person name="Matsunaga T."/>
            <person name="Okamura Y."/>
            <person name="Fukuda Y."/>
            <person name="Wahyudi A.T."/>
            <person name="Murase Y."/>
            <person name="Takeyama H."/>
        </authorList>
    </citation>
    <scope>NUCLEOTIDE SEQUENCE [LARGE SCALE GENOMIC DNA]</scope>
    <source>
        <strain evidence="3">ATCC 700264 / AMB-1</strain>
    </source>
</reference>
<dbReference type="CDD" id="cd04301">
    <property type="entry name" value="NAT_SF"/>
    <property type="match status" value="1"/>
</dbReference>
<dbReference type="Gene3D" id="3.40.630.30">
    <property type="match status" value="1"/>
</dbReference>
<feature type="domain" description="N-acetyltransferase" evidence="1">
    <location>
        <begin position="13"/>
        <end position="167"/>
    </location>
</feature>
<gene>
    <name evidence="2" type="ordered locus">amb3392</name>
</gene>
<dbReference type="OrthoDB" id="9788850at2"/>
<protein>
    <recommendedName>
        <fullName evidence="1">N-acetyltransferase domain-containing protein</fullName>
    </recommendedName>
</protein>
<dbReference type="SUPFAM" id="SSF55729">
    <property type="entry name" value="Acyl-CoA N-acyltransferases (Nat)"/>
    <property type="match status" value="1"/>
</dbReference>
<dbReference type="GO" id="GO:0016747">
    <property type="term" value="F:acyltransferase activity, transferring groups other than amino-acyl groups"/>
    <property type="evidence" value="ECO:0007669"/>
    <property type="project" value="InterPro"/>
</dbReference>
<dbReference type="KEGG" id="mag:amb3392"/>
<accession>Q2W1S9</accession>
<name>Q2W1S9_PARM1</name>
<dbReference type="InterPro" id="IPR016181">
    <property type="entry name" value="Acyl_CoA_acyltransferase"/>
</dbReference>
<dbReference type="STRING" id="342108.amb3392"/>
<evidence type="ECO:0000259" key="1">
    <source>
        <dbReference type="PROSITE" id="PS51186"/>
    </source>
</evidence>
<keyword evidence="3" id="KW-1185">Reference proteome</keyword>
<dbReference type="AlphaFoldDB" id="Q2W1S9"/>
<dbReference type="Proteomes" id="UP000007058">
    <property type="component" value="Chromosome"/>
</dbReference>